<dbReference type="PANTHER" id="PTHR47099">
    <property type="entry name" value="METHYLCOBAMIDE:COM METHYLTRANSFERASE MTBA"/>
    <property type="match status" value="1"/>
</dbReference>
<feature type="domain" description="Uroporphyrinogen decarboxylase (URO-D)" evidence="1">
    <location>
        <begin position="115"/>
        <end position="338"/>
    </location>
</feature>
<dbReference type="InterPro" id="IPR000257">
    <property type="entry name" value="Uroporphyrinogen_deCOase"/>
</dbReference>
<protein>
    <recommendedName>
        <fullName evidence="1">Uroporphyrinogen decarboxylase (URO-D) domain-containing protein</fullName>
    </recommendedName>
</protein>
<dbReference type="AlphaFoldDB" id="A0A3B1BGB6"/>
<dbReference type="PANTHER" id="PTHR47099:SF1">
    <property type="entry name" value="METHYLCOBAMIDE:COM METHYLTRANSFERASE MTBA"/>
    <property type="match status" value="1"/>
</dbReference>
<dbReference type="InterPro" id="IPR052024">
    <property type="entry name" value="Methanogen_methyltrans"/>
</dbReference>
<reference evidence="2" key="1">
    <citation type="submission" date="2018-06" db="EMBL/GenBank/DDBJ databases">
        <authorList>
            <person name="Zhirakovskaya E."/>
        </authorList>
    </citation>
    <scope>NUCLEOTIDE SEQUENCE</scope>
</reference>
<sequence length="342" mass="38666">MKPDIEQLIKTLRLEKADFIPTAELGIHPKIKEQLIGRPILNLKDEIDFALKAGYDYVKLQPGADFNPLKIGVNPEDIEIKDDGTPQFNWASEGKGIITNEKEFENYRFPSKSDFDYSKLDEIKPLLPDGMGVIGQYGDIFTMTWEMMGFETFSITLFENPELISRLNNVLGELVVSMFEVFAQHDNVDIIWFSDDIAFTNGLMVSPDILDQYFFPWLKKIGDLAKKYNKPLIYHTDGVLYDVFDKIIDCGVDAIHPIEPKAMKIAEVKKKYGDKLCLVGHVDVDLLARGTPEQVRAVIAENIKAAGYNGGYVIGSGNSIPEYVNFDNYAAMLNFTKELRSL</sequence>
<dbReference type="EMBL" id="UOGD01000007">
    <property type="protein sequence ID" value="VAX15152.1"/>
    <property type="molecule type" value="Genomic_DNA"/>
</dbReference>
<name>A0A3B1BGB6_9ZZZZ</name>
<dbReference type="GO" id="GO:0006779">
    <property type="term" value="P:porphyrin-containing compound biosynthetic process"/>
    <property type="evidence" value="ECO:0007669"/>
    <property type="project" value="InterPro"/>
</dbReference>
<dbReference type="GO" id="GO:0004853">
    <property type="term" value="F:uroporphyrinogen decarboxylase activity"/>
    <property type="evidence" value="ECO:0007669"/>
    <property type="project" value="InterPro"/>
</dbReference>
<gene>
    <name evidence="2" type="ORF">MNBD_IGNAVI01-804</name>
</gene>
<dbReference type="Pfam" id="PF01208">
    <property type="entry name" value="URO-D"/>
    <property type="match status" value="1"/>
</dbReference>
<organism evidence="2">
    <name type="scientific">hydrothermal vent metagenome</name>
    <dbReference type="NCBI Taxonomy" id="652676"/>
    <lineage>
        <taxon>unclassified sequences</taxon>
        <taxon>metagenomes</taxon>
        <taxon>ecological metagenomes</taxon>
    </lineage>
</organism>
<dbReference type="SUPFAM" id="SSF51726">
    <property type="entry name" value="UROD/MetE-like"/>
    <property type="match status" value="1"/>
</dbReference>
<evidence type="ECO:0000259" key="1">
    <source>
        <dbReference type="Pfam" id="PF01208"/>
    </source>
</evidence>
<dbReference type="InterPro" id="IPR038071">
    <property type="entry name" value="UROD/MetE-like_sf"/>
</dbReference>
<proteinExistence type="predicted"/>
<accession>A0A3B1BGB6</accession>
<evidence type="ECO:0000313" key="2">
    <source>
        <dbReference type="EMBL" id="VAX15152.1"/>
    </source>
</evidence>
<dbReference type="Gene3D" id="3.20.20.210">
    <property type="match status" value="1"/>
</dbReference>